<dbReference type="PANTHER" id="PTHR10625:SF10">
    <property type="entry name" value="HISTONE DEACETYLASE HDAC1"/>
    <property type="match status" value="1"/>
</dbReference>
<evidence type="ECO:0000313" key="3">
    <source>
        <dbReference type="Proteomes" id="UP001230188"/>
    </source>
</evidence>
<dbReference type="Proteomes" id="UP001230188">
    <property type="component" value="Unassembled WGS sequence"/>
</dbReference>
<dbReference type="PRINTS" id="PR01270">
    <property type="entry name" value="HDASUPER"/>
</dbReference>
<dbReference type="InterPro" id="IPR000286">
    <property type="entry name" value="HDACs"/>
</dbReference>
<dbReference type="Gene3D" id="3.40.800.20">
    <property type="entry name" value="Histone deacetylase domain"/>
    <property type="match status" value="1"/>
</dbReference>
<dbReference type="InterPro" id="IPR023801">
    <property type="entry name" value="His_deacetylse_dom"/>
</dbReference>
<organism evidence="2 3">
    <name type="scientific">Chrysophaeum taylorii</name>
    <dbReference type="NCBI Taxonomy" id="2483200"/>
    <lineage>
        <taxon>Eukaryota</taxon>
        <taxon>Sar</taxon>
        <taxon>Stramenopiles</taxon>
        <taxon>Ochrophyta</taxon>
        <taxon>Pelagophyceae</taxon>
        <taxon>Pelagomonadales</taxon>
        <taxon>Pelagomonadaceae</taxon>
        <taxon>Chrysophaeum</taxon>
    </lineage>
</organism>
<gene>
    <name evidence="2" type="ORF">CTAYLR_002024</name>
</gene>
<name>A0AAD7UNB5_9STRA</name>
<dbReference type="SUPFAM" id="SSF52768">
    <property type="entry name" value="Arginase/deacetylase"/>
    <property type="match status" value="1"/>
</dbReference>
<accession>A0AAD7UNB5</accession>
<keyword evidence="3" id="KW-1185">Reference proteome</keyword>
<comment type="caution">
    <text evidence="2">The sequence shown here is derived from an EMBL/GenBank/DDBJ whole genome shotgun (WGS) entry which is preliminary data.</text>
</comment>
<evidence type="ECO:0000313" key="2">
    <source>
        <dbReference type="EMBL" id="KAJ8612853.1"/>
    </source>
</evidence>
<dbReference type="PANTHER" id="PTHR10625">
    <property type="entry name" value="HISTONE DEACETYLASE HDAC1-RELATED"/>
    <property type="match status" value="1"/>
</dbReference>
<dbReference type="EMBL" id="JAQMWT010000040">
    <property type="protein sequence ID" value="KAJ8612853.1"/>
    <property type="molecule type" value="Genomic_DNA"/>
</dbReference>
<dbReference type="AlphaFoldDB" id="A0AAD7UNB5"/>
<feature type="domain" description="Histone deacetylase" evidence="1">
    <location>
        <begin position="25"/>
        <end position="279"/>
    </location>
</feature>
<dbReference type="Pfam" id="PF00850">
    <property type="entry name" value="Hist_deacetyl"/>
    <property type="match status" value="1"/>
</dbReference>
<proteinExistence type="predicted"/>
<reference evidence="2" key="1">
    <citation type="submission" date="2023-01" db="EMBL/GenBank/DDBJ databases">
        <title>Metagenome sequencing of chrysophaentin producing Chrysophaeum taylorii.</title>
        <authorList>
            <person name="Davison J."/>
            <person name="Bewley C."/>
        </authorList>
    </citation>
    <scope>NUCLEOTIDE SEQUENCE</scope>
    <source>
        <strain evidence="2">NIES-1699</strain>
    </source>
</reference>
<protein>
    <recommendedName>
        <fullName evidence="1">Histone deacetylase domain-containing protein</fullName>
    </recommendedName>
</protein>
<dbReference type="GO" id="GO:0040029">
    <property type="term" value="P:epigenetic regulation of gene expression"/>
    <property type="evidence" value="ECO:0007669"/>
    <property type="project" value="TreeGrafter"/>
</dbReference>
<dbReference type="InterPro" id="IPR037138">
    <property type="entry name" value="His_deacetylse_dom_sf"/>
</dbReference>
<evidence type="ECO:0000259" key="1">
    <source>
        <dbReference type="Pfam" id="PF00850"/>
    </source>
</evidence>
<dbReference type="InterPro" id="IPR023696">
    <property type="entry name" value="Ureohydrolase_dom_sf"/>
</dbReference>
<dbReference type="GO" id="GO:0004407">
    <property type="term" value="F:histone deacetylase activity"/>
    <property type="evidence" value="ECO:0007669"/>
    <property type="project" value="TreeGrafter"/>
</dbReference>
<sequence>MVEAILGATGEVCRSSEVRGLHPRVTSALEKVHSREYLATLARPMGEREVRGLDPDTFVSRASWNVTRLATSAWLEAVDNRGGFALARPPGHHAKRGSACGFGTLNHAAAAARYALDEDKFDRVGVLDIDVHFGNGCASILGGDEALRGRARYVSIHQDQAFPYTGGKGNEPKFGSSEILKFVPLAPGTEGEDWLRALEDEALPFLAALDPQLLIVCAGFDALATDTLAHLDLTPEDFYLGARAIRRVFPPHQEVPIVSGLEGGYDTLNLPIAIASYLKGLACCI</sequence>